<reference evidence="8 9" key="1">
    <citation type="submission" date="2020-06" db="EMBL/GenBank/DDBJ databases">
        <title>Genome mining for natural products.</title>
        <authorList>
            <person name="Zhang B."/>
            <person name="Shi J."/>
            <person name="Ge H."/>
        </authorList>
    </citation>
    <scope>NUCLEOTIDE SEQUENCE [LARGE SCALE GENOMIC DNA]</scope>
    <source>
        <strain evidence="8 9">NA00687</strain>
    </source>
</reference>
<feature type="transmembrane region" description="Helical" evidence="6">
    <location>
        <begin position="394"/>
        <end position="411"/>
    </location>
</feature>
<dbReference type="Gene3D" id="1.20.1250.20">
    <property type="entry name" value="MFS general substrate transporter like domains"/>
    <property type="match status" value="1"/>
</dbReference>
<feature type="transmembrane region" description="Helical" evidence="6">
    <location>
        <begin position="110"/>
        <end position="131"/>
    </location>
</feature>
<proteinExistence type="predicted"/>
<evidence type="ECO:0000256" key="3">
    <source>
        <dbReference type="ARBA" id="ARBA00022692"/>
    </source>
</evidence>
<dbReference type="EMBL" id="CP054929">
    <property type="protein sequence ID" value="QKW52573.1"/>
    <property type="molecule type" value="Genomic_DNA"/>
</dbReference>
<dbReference type="Proteomes" id="UP000509303">
    <property type="component" value="Chromosome"/>
</dbReference>
<feature type="transmembrane region" description="Helical" evidence="6">
    <location>
        <begin position="304"/>
        <end position="324"/>
    </location>
</feature>
<dbReference type="InterPro" id="IPR020846">
    <property type="entry name" value="MFS_dom"/>
</dbReference>
<dbReference type="InterPro" id="IPR011701">
    <property type="entry name" value="MFS"/>
</dbReference>
<keyword evidence="2" id="KW-1003">Cell membrane</keyword>
<evidence type="ECO:0000256" key="6">
    <source>
        <dbReference type="SAM" id="Phobius"/>
    </source>
</evidence>
<keyword evidence="3 6" id="KW-0812">Transmembrane</keyword>
<gene>
    <name evidence="8" type="ORF">HUT08_26950</name>
</gene>
<evidence type="ECO:0000256" key="1">
    <source>
        <dbReference type="ARBA" id="ARBA00004651"/>
    </source>
</evidence>
<dbReference type="GO" id="GO:0005886">
    <property type="term" value="C:plasma membrane"/>
    <property type="evidence" value="ECO:0007669"/>
    <property type="project" value="UniProtKB-SubCell"/>
</dbReference>
<feature type="transmembrane region" description="Helical" evidence="6">
    <location>
        <begin position="85"/>
        <end position="104"/>
    </location>
</feature>
<evidence type="ECO:0000259" key="7">
    <source>
        <dbReference type="PROSITE" id="PS50850"/>
    </source>
</evidence>
<feature type="transmembrane region" description="Helical" evidence="6">
    <location>
        <begin position="171"/>
        <end position="192"/>
    </location>
</feature>
<protein>
    <submittedName>
        <fullName evidence="8">MFS transporter</fullName>
    </submittedName>
</protein>
<dbReference type="PANTHER" id="PTHR43124:SF10">
    <property type="entry name" value="PURINE EFFLUX PUMP PBUE"/>
    <property type="match status" value="1"/>
</dbReference>
<organism evidence="8 9">
    <name type="scientific">Streptomyces buecherae</name>
    <dbReference type="NCBI Taxonomy" id="2763006"/>
    <lineage>
        <taxon>Bacteria</taxon>
        <taxon>Bacillati</taxon>
        <taxon>Actinomycetota</taxon>
        <taxon>Actinomycetes</taxon>
        <taxon>Kitasatosporales</taxon>
        <taxon>Streptomycetaceae</taxon>
        <taxon>Streptomyces</taxon>
    </lineage>
</organism>
<dbReference type="RefSeq" id="WP_176164286.1">
    <property type="nucleotide sequence ID" value="NZ_CP054929.1"/>
</dbReference>
<evidence type="ECO:0000313" key="9">
    <source>
        <dbReference type="Proteomes" id="UP000509303"/>
    </source>
</evidence>
<dbReference type="InterPro" id="IPR036259">
    <property type="entry name" value="MFS_trans_sf"/>
</dbReference>
<sequence length="417" mass="41062">MVDTTARAGQSSTGAPISRVLPLALATFAAGTDDMVIAGVLPDIAADLRVSEANAGQLVTAFALTYGIGTPVVAVLTARYSRRGVLLGGLGAFVALNLLASLAPSYGALLALRVLAAVAAAAITPAALAMAATMAPDHRRGRYLGLVIGGLTVSLVAGVPLGTWIGGGHGWRATMLFVAGLGALAWCGALAVPRAPATGADTGPGGAAAGAATEGGATEGGAGLRGRLAPLRQRPVLGVLLMIVVAASGGMMQMTYVFPVLRAAGHGIGHDDVALTITLMGCAGAVAAWLGGRGADQWGARPTVVAAELGHGAALVAVAVLAWVGDMPYAALAAAMMLVALFAWSLTPPLQMLLLSLAPGAGMEVLALQTSALFLGASLGGVLGGLLLAHGSAAAIPLAGGLLQFAGLALLPRRRGV</sequence>
<dbReference type="GO" id="GO:0022857">
    <property type="term" value="F:transmembrane transporter activity"/>
    <property type="evidence" value="ECO:0007669"/>
    <property type="project" value="InterPro"/>
</dbReference>
<dbReference type="Pfam" id="PF07690">
    <property type="entry name" value="MFS_1"/>
    <property type="match status" value="1"/>
</dbReference>
<feature type="transmembrane region" description="Helical" evidence="6">
    <location>
        <begin position="58"/>
        <end position="78"/>
    </location>
</feature>
<dbReference type="SUPFAM" id="SSF103473">
    <property type="entry name" value="MFS general substrate transporter"/>
    <property type="match status" value="1"/>
</dbReference>
<dbReference type="AlphaFoldDB" id="A0A7H8NDP0"/>
<evidence type="ECO:0000256" key="4">
    <source>
        <dbReference type="ARBA" id="ARBA00022989"/>
    </source>
</evidence>
<name>A0A7H8NDP0_9ACTN</name>
<dbReference type="InterPro" id="IPR050189">
    <property type="entry name" value="MFS_Efflux_Transporters"/>
</dbReference>
<keyword evidence="5 6" id="KW-0472">Membrane</keyword>
<evidence type="ECO:0000256" key="5">
    <source>
        <dbReference type="ARBA" id="ARBA00023136"/>
    </source>
</evidence>
<keyword evidence="9" id="KW-1185">Reference proteome</keyword>
<feature type="transmembrane region" description="Helical" evidence="6">
    <location>
        <begin position="236"/>
        <end position="261"/>
    </location>
</feature>
<feature type="domain" description="Major facilitator superfamily (MFS) profile" evidence="7">
    <location>
        <begin position="19"/>
        <end position="417"/>
    </location>
</feature>
<evidence type="ECO:0000256" key="2">
    <source>
        <dbReference type="ARBA" id="ARBA00022475"/>
    </source>
</evidence>
<feature type="transmembrane region" description="Helical" evidence="6">
    <location>
        <begin position="273"/>
        <end position="292"/>
    </location>
</feature>
<evidence type="ECO:0000313" key="8">
    <source>
        <dbReference type="EMBL" id="QKW52573.1"/>
    </source>
</evidence>
<feature type="transmembrane region" description="Helical" evidence="6">
    <location>
        <begin position="143"/>
        <end position="165"/>
    </location>
</feature>
<dbReference type="PROSITE" id="PS50850">
    <property type="entry name" value="MFS"/>
    <property type="match status" value="1"/>
</dbReference>
<accession>A0A7H8NDP0</accession>
<feature type="transmembrane region" description="Helical" evidence="6">
    <location>
        <begin position="330"/>
        <end position="354"/>
    </location>
</feature>
<comment type="subcellular location">
    <subcellularLocation>
        <location evidence="1">Cell membrane</location>
        <topology evidence="1">Multi-pass membrane protein</topology>
    </subcellularLocation>
</comment>
<keyword evidence="4 6" id="KW-1133">Transmembrane helix</keyword>
<dbReference type="PANTHER" id="PTHR43124">
    <property type="entry name" value="PURINE EFFLUX PUMP PBUE"/>
    <property type="match status" value="1"/>
</dbReference>